<dbReference type="EMBL" id="CAJOBA010025653">
    <property type="protein sequence ID" value="CAF3931891.1"/>
    <property type="molecule type" value="Genomic_DNA"/>
</dbReference>
<evidence type="ECO:0000313" key="4">
    <source>
        <dbReference type="EMBL" id="CAF1139233.1"/>
    </source>
</evidence>
<dbReference type="PANTHER" id="PTHR12045">
    <property type="entry name" value="ALLANTOICASE"/>
    <property type="match status" value="1"/>
</dbReference>
<dbReference type="AlphaFoldDB" id="A0A815B678"/>
<accession>A0A815B678</accession>
<comment type="similarity">
    <text evidence="1">Belongs to the allantoicase family.</text>
</comment>
<evidence type="ECO:0000313" key="8">
    <source>
        <dbReference type="Proteomes" id="UP000663829"/>
    </source>
</evidence>
<dbReference type="PANTHER" id="PTHR12045:SF3">
    <property type="entry name" value="INACTIVE ALLANTOICASE-RELATED"/>
    <property type="match status" value="1"/>
</dbReference>
<evidence type="ECO:0000313" key="7">
    <source>
        <dbReference type="EMBL" id="CAF4043270.1"/>
    </source>
</evidence>
<name>A0A815B678_9BILA</name>
<feature type="domain" description="Allantoicase" evidence="3">
    <location>
        <begin position="27"/>
        <end position="174"/>
    </location>
</feature>
<dbReference type="PIRSF" id="PIRSF016516">
    <property type="entry name" value="Allantoicase"/>
    <property type="match status" value="1"/>
</dbReference>
<evidence type="ECO:0000256" key="2">
    <source>
        <dbReference type="ARBA" id="ARBA00031078"/>
    </source>
</evidence>
<evidence type="ECO:0000313" key="6">
    <source>
        <dbReference type="EMBL" id="CAF3931891.1"/>
    </source>
</evidence>
<evidence type="ECO:0000256" key="1">
    <source>
        <dbReference type="ARBA" id="ARBA00009242"/>
    </source>
</evidence>
<dbReference type="OrthoDB" id="10266039at2759"/>
<protein>
    <recommendedName>
        <fullName evidence="2">Allantoate amidinohydrolase</fullName>
    </recommendedName>
</protein>
<dbReference type="HAMAP" id="MF_00813">
    <property type="entry name" value="Allantoicase"/>
    <property type="match status" value="1"/>
</dbReference>
<gene>
    <name evidence="5" type="ORF">GPM918_LOCUS26726</name>
    <name evidence="4" type="ORF">OVA965_LOCUS21042</name>
    <name evidence="7" type="ORF">SRO942_LOCUS26928</name>
    <name evidence="6" type="ORF">TMI583_LOCUS21595</name>
</gene>
<dbReference type="InterPro" id="IPR015908">
    <property type="entry name" value="Allantoicase_dom"/>
</dbReference>
<dbReference type="SUPFAM" id="SSF49785">
    <property type="entry name" value="Galactose-binding domain-like"/>
    <property type="match status" value="2"/>
</dbReference>
<dbReference type="InterPro" id="IPR008979">
    <property type="entry name" value="Galactose-bd-like_sf"/>
</dbReference>
<dbReference type="NCBIfam" id="TIGR02961">
    <property type="entry name" value="allantoicase"/>
    <property type="match status" value="1"/>
</dbReference>
<dbReference type="Proteomes" id="UP000663829">
    <property type="component" value="Unassembled WGS sequence"/>
</dbReference>
<dbReference type="GO" id="GO:0000256">
    <property type="term" value="P:allantoin catabolic process"/>
    <property type="evidence" value="ECO:0007669"/>
    <property type="project" value="InterPro"/>
</dbReference>
<organism evidence="5 8">
    <name type="scientific">Didymodactylos carnosus</name>
    <dbReference type="NCBI Taxonomy" id="1234261"/>
    <lineage>
        <taxon>Eukaryota</taxon>
        <taxon>Metazoa</taxon>
        <taxon>Spiralia</taxon>
        <taxon>Gnathifera</taxon>
        <taxon>Rotifera</taxon>
        <taxon>Eurotatoria</taxon>
        <taxon>Bdelloidea</taxon>
        <taxon>Philodinida</taxon>
        <taxon>Philodinidae</taxon>
        <taxon>Didymodactylos</taxon>
    </lineage>
</organism>
<dbReference type="Proteomes" id="UP000681722">
    <property type="component" value="Unassembled WGS sequence"/>
</dbReference>
<feature type="domain" description="Allantoicase" evidence="3">
    <location>
        <begin position="196"/>
        <end position="339"/>
    </location>
</feature>
<dbReference type="GO" id="GO:0004037">
    <property type="term" value="F:allantoicase activity"/>
    <property type="evidence" value="ECO:0007669"/>
    <property type="project" value="InterPro"/>
</dbReference>
<dbReference type="Proteomes" id="UP000677228">
    <property type="component" value="Unassembled WGS sequence"/>
</dbReference>
<sequence>MLQAERDNNLDPSTFAGSIDLVSEKLGGKVINASDEFFAEKENLLKPGRGVFIPDKYTDRGKWMDGWETRRKRVEGYDWCIIKLPYLGIIRGVDIDTNHFLGNHPPYASIDVTYLANEDEFIDQANWTEVLPKSSLKQGSQNIFSIQSQEKCTYIRLNIYPDGGVARFRAYGHIVKDWSKLQANKEIIDLAAIENGGQVIAANDMFFGNKDNLIMPGRGVNMGDGWETRRKRGPGNDWVIIKLAKPGNLKKIEIDTAHYKGNYPDRCWLDGCYETSLDINNLNWHKVKWNMILNETKLYADKQHYFEEEIIDHEQVFTHVRLNIIPDGGVGRLRLHGMVILNDKKKQ</sequence>
<dbReference type="EMBL" id="CAJOBC010019746">
    <property type="protein sequence ID" value="CAF4043270.1"/>
    <property type="molecule type" value="Genomic_DNA"/>
</dbReference>
<dbReference type="Pfam" id="PF03561">
    <property type="entry name" value="Allantoicase"/>
    <property type="match status" value="2"/>
</dbReference>
<dbReference type="Proteomes" id="UP000682733">
    <property type="component" value="Unassembled WGS sequence"/>
</dbReference>
<evidence type="ECO:0000313" key="5">
    <source>
        <dbReference type="EMBL" id="CAF1263494.1"/>
    </source>
</evidence>
<comment type="caution">
    <text evidence="5">The sequence shown here is derived from an EMBL/GenBank/DDBJ whole genome shotgun (WGS) entry which is preliminary data.</text>
</comment>
<dbReference type="EMBL" id="CAJNOQ010010878">
    <property type="protein sequence ID" value="CAF1263494.1"/>
    <property type="molecule type" value="Genomic_DNA"/>
</dbReference>
<evidence type="ECO:0000259" key="3">
    <source>
        <dbReference type="Pfam" id="PF03561"/>
    </source>
</evidence>
<reference evidence="5" key="1">
    <citation type="submission" date="2021-02" db="EMBL/GenBank/DDBJ databases">
        <authorList>
            <person name="Nowell W R."/>
        </authorList>
    </citation>
    <scope>NUCLEOTIDE SEQUENCE</scope>
</reference>
<dbReference type="EMBL" id="CAJNOK010011400">
    <property type="protein sequence ID" value="CAF1139233.1"/>
    <property type="molecule type" value="Genomic_DNA"/>
</dbReference>
<keyword evidence="8" id="KW-1185">Reference proteome</keyword>
<proteinExistence type="inferred from homology"/>
<dbReference type="InterPro" id="IPR005164">
    <property type="entry name" value="Allantoicase"/>
</dbReference>
<dbReference type="Gene3D" id="2.60.120.260">
    <property type="entry name" value="Galactose-binding domain-like"/>
    <property type="match status" value="2"/>
</dbReference>